<dbReference type="GeneID" id="66059874"/>
<dbReference type="EMBL" id="CAAKNF010000192">
    <property type="protein sequence ID" value="VIO92351.1"/>
    <property type="molecule type" value="Genomic_DNA"/>
</dbReference>
<organism evidence="1">
    <name type="scientific">Brugia malayi</name>
    <name type="common">Filarial nematode worm</name>
    <dbReference type="NCBI Taxonomy" id="6279"/>
    <lineage>
        <taxon>Eukaryota</taxon>
        <taxon>Metazoa</taxon>
        <taxon>Ecdysozoa</taxon>
        <taxon>Nematoda</taxon>
        <taxon>Chromadorea</taxon>
        <taxon>Rhabditida</taxon>
        <taxon>Spirurina</taxon>
        <taxon>Spiruromorpha</taxon>
        <taxon>Filarioidea</taxon>
        <taxon>Onchocercidae</taxon>
        <taxon>Brugia</taxon>
    </lineage>
</organism>
<proteinExistence type="predicted"/>
<gene>
    <name evidence="1" type="ORF">Bm5070</name>
    <name evidence="2" type="ORF">BM_BM5070</name>
    <name evidence="1" type="ORF">BM_Bm5070</name>
</gene>
<dbReference type="KEGG" id="bmy:BM_BM5070"/>
<dbReference type="AlphaFoldDB" id="A0A1U7F0H2"/>
<reference evidence="1" key="2">
    <citation type="submission" date="2012-12" db="EMBL/GenBank/DDBJ databases">
        <authorList>
            <consortium name="WormBase Consortium"/>
            <person name="Ghedin E."/>
            <person name="Paulini M."/>
        </authorList>
    </citation>
    <scope>NUCLEOTIDE SEQUENCE</scope>
    <source>
        <strain evidence="1">FR3</strain>
    </source>
</reference>
<reference evidence="2" key="3">
    <citation type="submission" date="2019-04" db="EMBL/GenBank/DDBJ databases">
        <authorList>
            <person name="Howe K."/>
            <person name="Paulini M."/>
            <person name="Williams G."/>
        </authorList>
    </citation>
    <scope>NUCLEOTIDE SEQUENCE [LARGE SCALE GENOMIC DNA]</scope>
    <source>
        <strain evidence="2">FR3</strain>
    </source>
</reference>
<dbReference type="CTD" id="66059874"/>
<sequence length="46" mass="5728">MGNEIIKQDLEKKEYPTIRYYHLTHLIYYQLLPYHNNLHHGQFLQL</sequence>
<evidence type="ECO:0000313" key="2">
    <source>
        <dbReference type="EMBL" id="VIO92351.1"/>
    </source>
</evidence>
<accession>A0A4E9FGD3</accession>
<reference evidence="1" key="1">
    <citation type="journal article" date="2007" name="Science">
        <title>Draft genome of the filarial nematode parasite Brugia malayi.</title>
        <authorList>
            <person name="Ghedin E."/>
            <person name="Wang S."/>
            <person name="Spiro D."/>
            <person name="Caler E."/>
            <person name="Zhao Q."/>
            <person name="Crabtree J."/>
            <person name="Allen J.E."/>
            <person name="Delcher A.L."/>
            <person name="Guiliano D.B."/>
            <person name="Miranda-Saavedra D."/>
            <person name="Angiuoli S.V."/>
            <person name="Creasy T."/>
            <person name="Amedeo P."/>
            <person name="Haas B."/>
            <person name="El-Sayed N.M."/>
            <person name="Wortman J.R."/>
            <person name="Feldblyum T."/>
            <person name="Tallon L."/>
            <person name="Schatz M."/>
            <person name="Shumway M."/>
            <person name="Koo H."/>
            <person name="Salzberg S.L."/>
            <person name="Schobel S."/>
            <person name="Pertea M."/>
            <person name="Pop M."/>
            <person name="White O."/>
            <person name="Barton G.J."/>
            <person name="Carlow C.K."/>
            <person name="Crawford M.J."/>
            <person name="Daub J."/>
            <person name="Dimmic M.W."/>
            <person name="Estes C.F."/>
            <person name="Foster J.M."/>
            <person name="Ganatra M."/>
            <person name="Gregory W.F."/>
            <person name="Johnson N.M."/>
            <person name="Jin J."/>
            <person name="Komuniecki R."/>
            <person name="Korf I."/>
            <person name="Kumar S."/>
            <person name="Laney S."/>
            <person name="Li B.W."/>
            <person name="Li W."/>
            <person name="Lindblom T.H."/>
            <person name="Lustigman S."/>
            <person name="Ma D."/>
            <person name="Maina C.V."/>
            <person name="Martin D.M."/>
            <person name="McCarter J.P."/>
            <person name="McReynolds L."/>
            <person name="Mitreva M."/>
            <person name="Nutman T.B."/>
            <person name="Parkinson J."/>
            <person name="Peregrin-Alvarez J.M."/>
            <person name="Poole C."/>
            <person name="Ren Q."/>
            <person name="Saunders L."/>
            <person name="Sluder A.E."/>
            <person name="Smith K."/>
            <person name="Stanke M."/>
            <person name="Unnasch T.R."/>
            <person name="Ware J."/>
            <person name="Wei A.D."/>
            <person name="Weil G."/>
            <person name="Williams D.J."/>
            <person name="Zhang Y."/>
            <person name="Williams S.A."/>
            <person name="Fraser-Liggett C."/>
            <person name="Slatko B."/>
            <person name="Blaxter M.L."/>
            <person name="Scott A.L."/>
        </authorList>
    </citation>
    <scope>NUCLEOTIDE SEQUENCE</scope>
    <source>
        <strain evidence="1">FR3</strain>
    </source>
</reference>
<dbReference type="RefSeq" id="XP_042933528.1">
    <property type="nucleotide sequence ID" value="XM_043077594.1"/>
</dbReference>
<dbReference type="EMBL" id="LN856894">
    <property type="protein sequence ID" value="CDP93699.1"/>
    <property type="molecule type" value="Genomic_DNA"/>
</dbReference>
<accession>A0A1U7F0H2</accession>
<name>A0A1U7F0H2_BRUMA</name>
<dbReference type="InParanoid" id="A0A1U7F0H2"/>
<evidence type="ECO:0000313" key="1">
    <source>
        <dbReference type="EMBL" id="CDP93699.1"/>
    </source>
</evidence>
<protein>
    <submittedName>
        <fullName evidence="1">Bm5070</fullName>
    </submittedName>
</protein>